<reference evidence="1" key="1">
    <citation type="submission" date="2023-07" db="EMBL/GenBank/DDBJ databases">
        <title>A chromosome-level genome assembly of Lolium multiflorum.</title>
        <authorList>
            <person name="Chen Y."/>
            <person name="Copetti D."/>
            <person name="Kolliker R."/>
            <person name="Studer B."/>
        </authorList>
    </citation>
    <scope>NUCLEOTIDE SEQUENCE</scope>
    <source>
        <strain evidence="1">02402/16</strain>
        <tissue evidence="1">Leaf</tissue>
    </source>
</reference>
<dbReference type="PANTHER" id="PTHR24559:SF444">
    <property type="entry name" value="REVERSE TRANSCRIPTASE DOMAIN-CONTAINING PROTEIN"/>
    <property type="match status" value="1"/>
</dbReference>
<sequence>MDPWSRVNYSLITPEAIMAMKSPPGDEILSGRVPEAISESPEMGLRRRLSKVFRIVALGTGGFATETLSRRKSTLGPHEVPVGIPRELAEHALNVDPTAKPVQQSMRRFSEPKRKAIGEEINRLRKAGFIRELKESEWVANPVMVPKKDTTALRMCIDFTGLNKHCPKDHFLLPRIDQIVDSTAGCDRLSFLDALGITRSN</sequence>
<organism evidence="1 2">
    <name type="scientific">Lolium multiflorum</name>
    <name type="common">Italian ryegrass</name>
    <name type="synonym">Lolium perenne subsp. multiflorum</name>
    <dbReference type="NCBI Taxonomy" id="4521"/>
    <lineage>
        <taxon>Eukaryota</taxon>
        <taxon>Viridiplantae</taxon>
        <taxon>Streptophyta</taxon>
        <taxon>Embryophyta</taxon>
        <taxon>Tracheophyta</taxon>
        <taxon>Spermatophyta</taxon>
        <taxon>Magnoliopsida</taxon>
        <taxon>Liliopsida</taxon>
        <taxon>Poales</taxon>
        <taxon>Poaceae</taxon>
        <taxon>BOP clade</taxon>
        <taxon>Pooideae</taxon>
        <taxon>Poodae</taxon>
        <taxon>Poeae</taxon>
        <taxon>Poeae Chloroplast Group 2 (Poeae type)</taxon>
        <taxon>Loliodinae</taxon>
        <taxon>Loliinae</taxon>
        <taxon>Lolium</taxon>
    </lineage>
</organism>
<keyword evidence="2" id="KW-1185">Reference proteome</keyword>
<evidence type="ECO:0000313" key="2">
    <source>
        <dbReference type="Proteomes" id="UP001231189"/>
    </source>
</evidence>
<dbReference type="InterPro" id="IPR043502">
    <property type="entry name" value="DNA/RNA_pol_sf"/>
</dbReference>
<proteinExistence type="predicted"/>
<comment type="caution">
    <text evidence="1">The sequence shown here is derived from an EMBL/GenBank/DDBJ whole genome shotgun (WGS) entry which is preliminary data.</text>
</comment>
<name>A0AAD8S607_LOLMU</name>
<dbReference type="PANTHER" id="PTHR24559">
    <property type="entry name" value="TRANSPOSON TY3-I GAG-POL POLYPROTEIN"/>
    <property type="match status" value="1"/>
</dbReference>
<dbReference type="AlphaFoldDB" id="A0AAD8S607"/>
<protein>
    <submittedName>
        <fullName evidence="1">Uncharacterized protein</fullName>
    </submittedName>
</protein>
<dbReference type="Gene3D" id="3.10.10.10">
    <property type="entry name" value="HIV Type 1 Reverse Transcriptase, subunit A, domain 1"/>
    <property type="match status" value="1"/>
</dbReference>
<dbReference type="InterPro" id="IPR053134">
    <property type="entry name" value="RNA-dir_DNA_polymerase"/>
</dbReference>
<dbReference type="SUPFAM" id="SSF56672">
    <property type="entry name" value="DNA/RNA polymerases"/>
    <property type="match status" value="1"/>
</dbReference>
<accession>A0AAD8S607</accession>
<gene>
    <name evidence="1" type="ORF">QYE76_063967</name>
</gene>
<dbReference type="EMBL" id="JAUUTY010000004">
    <property type="protein sequence ID" value="KAK1646162.1"/>
    <property type="molecule type" value="Genomic_DNA"/>
</dbReference>
<dbReference type="Proteomes" id="UP001231189">
    <property type="component" value="Unassembled WGS sequence"/>
</dbReference>
<evidence type="ECO:0000313" key="1">
    <source>
        <dbReference type="EMBL" id="KAK1646162.1"/>
    </source>
</evidence>